<protein>
    <submittedName>
        <fullName evidence="1">Uncharacterized protein</fullName>
    </submittedName>
</protein>
<dbReference type="EMBL" id="SDKK01000022">
    <property type="protein sequence ID" value="TYC54279.1"/>
    <property type="molecule type" value="Genomic_DNA"/>
</dbReference>
<sequence length="281" mass="29767">MGIKFTHARACCLAGLGIVFTSAVQGQVLAQSIRGSITSQEIGDTGCYLTLRSDTGSVTTQIADFELCTRHPKLPGKNVELGFTLKQVMDESCGGNPDCKKTRRVPVATTVKILGDAAPAMSTNQALERVSNCTATELVVFACRTGTKLVSVCADPASGPKKGYLQYRFGKPGNREALEINWPENGLPPQAAATGSTETFSGGGAAWLRIRKGTYAYVVYSGIGRWGPKGQTQSKEGVVVEHQGKAIASLKCTQAATSELGPAWFDQVGVQSRGETFDLPD</sequence>
<dbReference type="AlphaFoldDB" id="A0A6C2CLS6"/>
<dbReference type="RefSeq" id="WP_148580773.1">
    <property type="nucleotide sequence ID" value="NZ_SDKK01000022.1"/>
</dbReference>
<comment type="caution">
    <text evidence="1">The sequence shown here is derived from an EMBL/GenBank/DDBJ whole genome shotgun (WGS) entry which is preliminary data.</text>
</comment>
<organism evidence="1 2">
    <name type="scientific">Zoogloea oleivorans</name>
    <dbReference type="NCBI Taxonomy" id="1552750"/>
    <lineage>
        <taxon>Bacteria</taxon>
        <taxon>Pseudomonadati</taxon>
        <taxon>Pseudomonadota</taxon>
        <taxon>Betaproteobacteria</taxon>
        <taxon>Rhodocyclales</taxon>
        <taxon>Zoogloeaceae</taxon>
        <taxon>Zoogloea</taxon>
    </lineage>
</organism>
<accession>A0A6C2CLS6</accession>
<keyword evidence="2" id="KW-1185">Reference proteome</keyword>
<proteinExistence type="predicted"/>
<dbReference type="OrthoDB" id="8997932at2"/>
<dbReference type="Proteomes" id="UP000389128">
    <property type="component" value="Unassembled WGS sequence"/>
</dbReference>
<reference evidence="1 2" key="1">
    <citation type="submission" date="2019-01" db="EMBL/GenBank/DDBJ databases">
        <title>Zoogloea oleivorans genome sequencing and assembly.</title>
        <authorList>
            <person name="Tancsics A."/>
            <person name="Farkas M."/>
            <person name="Kriszt B."/>
            <person name="Maroti G."/>
            <person name="Horvath B."/>
        </authorList>
    </citation>
    <scope>NUCLEOTIDE SEQUENCE [LARGE SCALE GENOMIC DNA]</scope>
    <source>
        <strain evidence="1 2">Buc</strain>
    </source>
</reference>
<name>A0A6C2CLS6_9RHOO</name>
<evidence type="ECO:0000313" key="2">
    <source>
        <dbReference type="Proteomes" id="UP000389128"/>
    </source>
</evidence>
<evidence type="ECO:0000313" key="1">
    <source>
        <dbReference type="EMBL" id="TYC54279.1"/>
    </source>
</evidence>
<gene>
    <name evidence="1" type="ORF">ETQ85_19580</name>
</gene>